<dbReference type="Gene3D" id="1.10.260.40">
    <property type="entry name" value="lambda repressor-like DNA-binding domains"/>
    <property type="match status" value="1"/>
</dbReference>
<dbReference type="RefSeq" id="WP_150972302.1">
    <property type="nucleotide sequence ID" value="NZ_VZDO01000017.1"/>
</dbReference>
<evidence type="ECO:0000256" key="1">
    <source>
        <dbReference type="ARBA" id="ARBA00023015"/>
    </source>
</evidence>
<dbReference type="AlphaFoldDB" id="A0A7V7TV75"/>
<dbReference type="SUPFAM" id="SSF47413">
    <property type="entry name" value="lambda repressor-like DNA-binding domains"/>
    <property type="match status" value="1"/>
</dbReference>
<dbReference type="PANTHER" id="PTHR30146:SF109">
    <property type="entry name" value="HTH-TYPE TRANSCRIPTIONAL REGULATOR GALS"/>
    <property type="match status" value="1"/>
</dbReference>
<name>A0A7V7TV75_9HYPH</name>
<evidence type="ECO:0000259" key="4">
    <source>
        <dbReference type="PROSITE" id="PS50932"/>
    </source>
</evidence>
<protein>
    <submittedName>
        <fullName evidence="5">LacI family transcriptional regulator</fullName>
    </submittedName>
</protein>
<evidence type="ECO:0000313" key="5">
    <source>
        <dbReference type="EMBL" id="KAB0677395.1"/>
    </source>
</evidence>
<dbReference type="InterPro" id="IPR010982">
    <property type="entry name" value="Lambda_DNA-bd_dom_sf"/>
</dbReference>
<dbReference type="Pfam" id="PF00356">
    <property type="entry name" value="LacI"/>
    <property type="match status" value="1"/>
</dbReference>
<sequence>MKGIGDLANHLGLTVGTVSRALNDRPEVSLKTRKRVQAAAAELGYVPNQSGRALRKGATNTVGFMLESGTAFAVGGDNFFHGVIAGLQQTLEPRRLDLILLPCAATEDPHEFLRRMVSRRIVDGLVISATQRQDPRIALLVQSRIPFVALGRSGDVPEHAWIDLDFAGVAKDAVSRLVGKGHRRIAAAVPASEINLRYVFTEGYRAALARNAIDFDPNLVLPVELSEAGGAALADRLLALPSRPSAVLLVNELLAIGLYHRLAQLGIQPGRDIAVIGFRENPQARFLSPHLGSYRLSLADLGIALGQTLLSRIDAAREARRPEPVGRLWPMDYAPGESEG</sequence>
<dbReference type="InterPro" id="IPR046335">
    <property type="entry name" value="LacI/GalR-like_sensor"/>
</dbReference>
<keyword evidence="6" id="KW-1185">Reference proteome</keyword>
<accession>A0A7V7TV75</accession>
<dbReference type="PROSITE" id="PS50932">
    <property type="entry name" value="HTH_LACI_2"/>
    <property type="match status" value="1"/>
</dbReference>
<organism evidence="5 6">
    <name type="scientific">Plantimonas leprariae</name>
    <dbReference type="NCBI Taxonomy" id="2615207"/>
    <lineage>
        <taxon>Bacteria</taxon>
        <taxon>Pseudomonadati</taxon>
        <taxon>Pseudomonadota</taxon>
        <taxon>Alphaproteobacteria</taxon>
        <taxon>Hyphomicrobiales</taxon>
        <taxon>Aurantimonadaceae</taxon>
        <taxon>Plantimonas</taxon>
    </lineage>
</organism>
<dbReference type="EMBL" id="VZDO01000017">
    <property type="protein sequence ID" value="KAB0677395.1"/>
    <property type="molecule type" value="Genomic_DNA"/>
</dbReference>
<keyword evidence="1" id="KW-0805">Transcription regulation</keyword>
<keyword evidence="2" id="KW-0238">DNA-binding</keyword>
<evidence type="ECO:0000256" key="2">
    <source>
        <dbReference type="ARBA" id="ARBA00023125"/>
    </source>
</evidence>
<proteinExistence type="predicted"/>
<dbReference type="SMART" id="SM00354">
    <property type="entry name" value="HTH_LACI"/>
    <property type="match status" value="1"/>
</dbReference>
<dbReference type="InterPro" id="IPR000843">
    <property type="entry name" value="HTH_LacI"/>
</dbReference>
<gene>
    <name evidence="5" type="ORF">F6X38_18575</name>
</gene>
<dbReference type="GO" id="GO:0003700">
    <property type="term" value="F:DNA-binding transcription factor activity"/>
    <property type="evidence" value="ECO:0007669"/>
    <property type="project" value="TreeGrafter"/>
</dbReference>
<dbReference type="CDD" id="cd01392">
    <property type="entry name" value="HTH_LacI"/>
    <property type="match status" value="1"/>
</dbReference>
<dbReference type="Proteomes" id="UP000432089">
    <property type="component" value="Unassembled WGS sequence"/>
</dbReference>
<feature type="domain" description="HTH lacI-type" evidence="4">
    <location>
        <begin position="1"/>
        <end position="56"/>
    </location>
</feature>
<dbReference type="InterPro" id="IPR028082">
    <property type="entry name" value="Peripla_BP_I"/>
</dbReference>
<dbReference type="Gene3D" id="3.40.50.2300">
    <property type="match status" value="2"/>
</dbReference>
<dbReference type="PANTHER" id="PTHR30146">
    <property type="entry name" value="LACI-RELATED TRANSCRIPTIONAL REPRESSOR"/>
    <property type="match status" value="1"/>
</dbReference>
<dbReference type="GO" id="GO:0000976">
    <property type="term" value="F:transcription cis-regulatory region binding"/>
    <property type="evidence" value="ECO:0007669"/>
    <property type="project" value="TreeGrafter"/>
</dbReference>
<dbReference type="Pfam" id="PF13377">
    <property type="entry name" value="Peripla_BP_3"/>
    <property type="match status" value="1"/>
</dbReference>
<comment type="caution">
    <text evidence="5">The sequence shown here is derived from an EMBL/GenBank/DDBJ whole genome shotgun (WGS) entry which is preliminary data.</text>
</comment>
<keyword evidence="3" id="KW-0804">Transcription</keyword>
<evidence type="ECO:0000313" key="6">
    <source>
        <dbReference type="Proteomes" id="UP000432089"/>
    </source>
</evidence>
<reference evidence="5 6" key="1">
    <citation type="submission" date="2019-09" db="EMBL/GenBank/DDBJ databases">
        <title>YIM 132180 draft genome.</title>
        <authorList>
            <person name="Zhang K."/>
        </authorList>
    </citation>
    <scope>NUCLEOTIDE SEQUENCE [LARGE SCALE GENOMIC DNA]</scope>
    <source>
        <strain evidence="5 6">YIM 132180</strain>
    </source>
</reference>
<dbReference type="SUPFAM" id="SSF53822">
    <property type="entry name" value="Periplasmic binding protein-like I"/>
    <property type="match status" value="1"/>
</dbReference>
<evidence type="ECO:0000256" key="3">
    <source>
        <dbReference type="ARBA" id="ARBA00023163"/>
    </source>
</evidence>